<comment type="subcellular location">
    <subcellularLocation>
        <location evidence="1 6">Secreted</location>
        <location evidence="1 6">Cell wall</location>
    </subcellularLocation>
</comment>
<dbReference type="InterPro" id="IPR001338">
    <property type="entry name" value="Class_I_Hydrophobin"/>
</dbReference>
<dbReference type="SMART" id="SM00075">
    <property type="entry name" value="HYDRO"/>
    <property type="match status" value="1"/>
</dbReference>
<evidence type="ECO:0000256" key="3">
    <source>
        <dbReference type="ARBA" id="ARBA00022512"/>
    </source>
</evidence>
<protein>
    <recommendedName>
        <fullName evidence="6">Hydrophobin</fullName>
    </recommendedName>
</protein>
<keyword evidence="6" id="KW-0732">Signal</keyword>
<dbReference type="Pfam" id="PF01185">
    <property type="entry name" value="Hydrophobin"/>
    <property type="match status" value="1"/>
</dbReference>
<evidence type="ECO:0000313" key="7">
    <source>
        <dbReference type="EMBL" id="OBZ77315.1"/>
    </source>
</evidence>
<organism evidence="7 8">
    <name type="scientific">Grifola frondosa</name>
    <name type="common">Maitake</name>
    <name type="synonym">Polyporus frondosus</name>
    <dbReference type="NCBI Taxonomy" id="5627"/>
    <lineage>
        <taxon>Eukaryota</taxon>
        <taxon>Fungi</taxon>
        <taxon>Dikarya</taxon>
        <taxon>Basidiomycota</taxon>
        <taxon>Agaricomycotina</taxon>
        <taxon>Agaricomycetes</taxon>
        <taxon>Polyporales</taxon>
        <taxon>Grifolaceae</taxon>
        <taxon>Grifola</taxon>
    </lineage>
</organism>
<dbReference type="EMBL" id="LUGG01000002">
    <property type="protein sequence ID" value="OBZ77315.1"/>
    <property type="molecule type" value="Genomic_DNA"/>
</dbReference>
<proteinExistence type="inferred from homology"/>
<dbReference type="OrthoDB" id="4225815at2759"/>
<dbReference type="GO" id="GO:0009277">
    <property type="term" value="C:fungal-type cell wall"/>
    <property type="evidence" value="ECO:0007669"/>
    <property type="project" value="InterPro"/>
</dbReference>
<keyword evidence="5 6" id="KW-1015">Disulfide bond</keyword>
<dbReference type="OMA" id="CGAHPVC"/>
<keyword evidence="4 6" id="KW-0964">Secreted</keyword>
<comment type="caution">
    <text evidence="7">The sequence shown here is derived from an EMBL/GenBank/DDBJ whole genome shotgun (WGS) entry which is preliminary data.</text>
</comment>
<dbReference type="SMR" id="A0A1C7MKA7"/>
<evidence type="ECO:0000256" key="1">
    <source>
        <dbReference type="ARBA" id="ARBA00004191"/>
    </source>
</evidence>
<accession>A0A1C7MKA7</accession>
<evidence type="ECO:0000256" key="6">
    <source>
        <dbReference type="RuleBase" id="RU365009"/>
    </source>
</evidence>
<evidence type="ECO:0000313" key="8">
    <source>
        <dbReference type="Proteomes" id="UP000092993"/>
    </source>
</evidence>
<gene>
    <name evidence="7" type="primary">abh3_2</name>
    <name evidence="7" type="ORF">A0H81_01872</name>
</gene>
<name>A0A1C7MKA7_GRIFR</name>
<dbReference type="Proteomes" id="UP000092993">
    <property type="component" value="Unassembled WGS sequence"/>
</dbReference>
<sequence length="111" mass="10918">MFARISTIVLAALAVGAAASAVPRNDGNNQCNTGSEQCCNSTVDPTTPSGNALLGLLGLLGVIGDIPGLVGFQCSPLNVVGGSSTCSQAPVCCQNKAEGGLISIGCIPITL</sequence>
<evidence type="ECO:0000256" key="4">
    <source>
        <dbReference type="ARBA" id="ARBA00022525"/>
    </source>
</evidence>
<keyword evidence="3 6" id="KW-0134">Cell wall</keyword>
<dbReference type="GO" id="GO:0005199">
    <property type="term" value="F:structural constituent of cell wall"/>
    <property type="evidence" value="ECO:0007669"/>
    <property type="project" value="InterPro"/>
</dbReference>
<evidence type="ECO:0000256" key="2">
    <source>
        <dbReference type="ARBA" id="ARBA00010446"/>
    </source>
</evidence>
<comment type="similarity">
    <text evidence="2 6">Belongs to the fungal hydrophobin family.</text>
</comment>
<dbReference type="AlphaFoldDB" id="A0A1C7MKA7"/>
<feature type="signal peptide" evidence="6">
    <location>
        <begin position="1"/>
        <end position="21"/>
    </location>
</feature>
<keyword evidence="8" id="KW-1185">Reference proteome</keyword>
<evidence type="ECO:0000256" key="5">
    <source>
        <dbReference type="ARBA" id="ARBA00023157"/>
    </source>
</evidence>
<dbReference type="STRING" id="5627.A0A1C7MKA7"/>
<feature type="chain" id="PRO_5013984828" description="Hydrophobin" evidence="6">
    <location>
        <begin position="22"/>
        <end position="111"/>
    </location>
</feature>
<reference evidence="7 8" key="1">
    <citation type="submission" date="2016-03" db="EMBL/GenBank/DDBJ databases">
        <title>Whole genome sequencing of Grifola frondosa 9006-11.</title>
        <authorList>
            <person name="Min B."/>
            <person name="Park H."/>
            <person name="Kim J.-G."/>
            <person name="Cho H."/>
            <person name="Oh Y.-L."/>
            <person name="Kong W.-S."/>
            <person name="Choi I.-G."/>
        </authorList>
    </citation>
    <scope>NUCLEOTIDE SEQUENCE [LARGE SCALE GENOMIC DNA]</scope>
    <source>
        <strain evidence="7 8">9006-11</strain>
    </source>
</reference>
<dbReference type="CDD" id="cd23507">
    <property type="entry name" value="hydrophobin_I"/>
    <property type="match status" value="1"/>
</dbReference>